<comment type="subcellular location">
    <subcellularLocation>
        <location evidence="1">Cell membrane</location>
        <topology evidence="1">Multi-pass membrane protein</topology>
    </subcellularLocation>
</comment>
<feature type="transmembrane region" description="Helical" evidence="6">
    <location>
        <begin position="491"/>
        <end position="513"/>
    </location>
</feature>
<dbReference type="InterPro" id="IPR038766">
    <property type="entry name" value="Membrane_comp_ABC_pdt"/>
</dbReference>
<dbReference type="EMBL" id="FNTX01000001">
    <property type="protein sequence ID" value="SED95550.1"/>
    <property type="molecule type" value="Genomic_DNA"/>
</dbReference>
<name>A0A1H5EWU9_9MICO</name>
<accession>A0A1H5EWU9</accession>
<feature type="transmembrane region" description="Helical" evidence="6">
    <location>
        <begin position="866"/>
        <end position="887"/>
    </location>
</feature>
<organism evidence="8 9">
    <name type="scientific">Ruania alba</name>
    <dbReference type="NCBI Taxonomy" id="648782"/>
    <lineage>
        <taxon>Bacteria</taxon>
        <taxon>Bacillati</taxon>
        <taxon>Actinomycetota</taxon>
        <taxon>Actinomycetes</taxon>
        <taxon>Micrococcales</taxon>
        <taxon>Ruaniaceae</taxon>
        <taxon>Ruania</taxon>
    </lineage>
</organism>
<dbReference type="Proteomes" id="UP000199220">
    <property type="component" value="Unassembled WGS sequence"/>
</dbReference>
<feature type="transmembrane region" description="Helical" evidence="6">
    <location>
        <begin position="416"/>
        <end position="436"/>
    </location>
</feature>
<feature type="transmembrane region" description="Helical" evidence="6">
    <location>
        <begin position="442"/>
        <end position="470"/>
    </location>
</feature>
<keyword evidence="2" id="KW-1003">Cell membrane</keyword>
<evidence type="ECO:0000313" key="9">
    <source>
        <dbReference type="Proteomes" id="UP000199220"/>
    </source>
</evidence>
<evidence type="ECO:0000256" key="4">
    <source>
        <dbReference type="ARBA" id="ARBA00022989"/>
    </source>
</evidence>
<dbReference type="OrthoDB" id="3405625at2"/>
<evidence type="ECO:0000256" key="3">
    <source>
        <dbReference type="ARBA" id="ARBA00022692"/>
    </source>
</evidence>
<feature type="transmembrane region" description="Helical" evidence="6">
    <location>
        <begin position="824"/>
        <end position="846"/>
    </location>
</feature>
<protein>
    <submittedName>
        <fullName evidence="8">Putative ABC transport system permease protein</fullName>
    </submittedName>
</protein>
<feature type="transmembrane region" description="Helical" evidence="6">
    <location>
        <begin position="325"/>
        <end position="353"/>
    </location>
</feature>
<gene>
    <name evidence="8" type="ORF">SAMN04488554_1153</name>
</gene>
<proteinExistence type="predicted"/>
<dbReference type="STRING" id="648782.SAMN04488554_1153"/>
<dbReference type="GO" id="GO:0005886">
    <property type="term" value="C:plasma membrane"/>
    <property type="evidence" value="ECO:0007669"/>
    <property type="project" value="UniProtKB-SubCell"/>
</dbReference>
<dbReference type="Pfam" id="PF02687">
    <property type="entry name" value="FtsX"/>
    <property type="match status" value="1"/>
</dbReference>
<sequence length="900" mass="92088">MSRWLTRWRAALRIARRDALRSKGRTVLVVLLMMLPVAAGTFAIGVLRMSSPTPETQIEWAMGESAQARLSLPCGERIPTVQEADGSPLSCDGGTSLGPVTDAEWASVLPDGADTVDGAQIGTSIRSADALIDYADVIEVDAHLVPGLLGSVTGEPVPTAGEAILVRGVADRLGVGVGDEAEIDLAGDLTAVTVIGLGDSATATTGAVLGPGTIPDGVAEPIWFVVGDSPVSWADVVEINTIGLVVESRSVILDPPPDDVVYVGQFVAPGADTTMIGYVLAVGGLGLLEVVLLVGPAFAVGAKRSARSLALVAAAGGQPGDLRRIVLAGGVVAGLIAAVVGVVVGVVASSILFAALRGSASPMANLVFPVGEWVAVGAVALLLGLAAAWFPARAASRADVVTVLAGRRSEPPQRRGVPWVGLGVAVAGLVLGVVAATVRQPILLAVGAIAVEIGIIVSVGALVALVGRLAPRLGVAGRFALRDANRHRSRTTPAVAAVVAAVAAMTAGLAFTMSEDRAQENIRQPVAADGTGLLNLGTWYSSATEQQALFEDATAIVESELPDAALAPVLEVAEVETGAFHWPVAMTDPAQACPDPSLWAADAEDPRCRFETSMSAGFTWGYQLVDDGTWVSTLGLDGAEEAAAALASGHALTNDPNAIWPDGNVHISSGDGDPENPEEALVLPAHLVPWSSIQYNLVLPLDSVALLPADDDPGSTALDQGLIEVRISGGTITGVSLAQAEVDRVNRLLSDIGPNTRLQVEGQMHQQDSGVTTFVLLAIAAFVALAATGLSVGLALADSRADLATLAAVGASPRIRRRVTAAQAGVIAVIGTATGIVTGIALSFVVGRWAATSYGYGDAWQTIIPWQPLLLALAGIPVLAIAGGWLFTRSRLPVVRRIAS</sequence>
<dbReference type="RefSeq" id="WP_089772074.1">
    <property type="nucleotide sequence ID" value="NZ_FNTX01000001.1"/>
</dbReference>
<evidence type="ECO:0000313" key="8">
    <source>
        <dbReference type="EMBL" id="SED95550.1"/>
    </source>
</evidence>
<evidence type="ECO:0000256" key="2">
    <source>
        <dbReference type="ARBA" id="ARBA00022475"/>
    </source>
</evidence>
<feature type="transmembrane region" description="Helical" evidence="6">
    <location>
        <begin position="774"/>
        <end position="797"/>
    </location>
</feature>
<feature type="transmembrane region" description="Helical" evidence="6">
    <location>
        <begin position="275"/>
        <end position="300"/>
    </location>
</feature>
<dbReference type="AlphaFoldDB" id="A0A1H5EWU9"/>
<dbReference type="InterPro" id="IPR003838">
    <property type="entry name" value="ABC3_permease_C"/>
</dbReference>
<feature type="domain" description="ABC3 transporter permease C-terminal" evidence="7">
    <location>
        <begin position="775"/>
        <end position="889"/>
    </location>
</feature>
<dbReference type="PANTHER" id="PTHR30287:SF2">
    <property type="entry name" value="BLL1001 PROTEIN"/>
    <property type="match status" value="1"/>
</dbReference>
<evidence type="ECO:0000256" key="5">
    <source>
        <dbReference type="ARBA" id="ARBA00023136"/>
    </source>
</evidence>
<keyword evidence="5 6" id="KW-0472">Membrane</keyword>
<keyword evidence="9" id="KW-1185">Reference proteome</keyword>
<evidence type="ECO:0000259" key="7">
    <source>
        <dbReference type="Pfam" id="PF02687"/>
    </source>
</evidence>
<keyword evidence="3 6" id="KW-0812">Transmembrane</keyword>
<evidence type="ECO:0000256" key="1">
    <source>
        <dbReference type="ARBA" id="ARBA00004651"/>
    </source>
</evidence>
<keyword evidence="4 6" id="KW-1133">Transmembrane helix</keyword>
<dbReference type="PANTHER" id="PTHR30287">
    <property type="entry name" value="MEMBRANE COMPONENT OF PREDICTED ABC SUPERFAMILY METABOLITE UPTAKE TRANSPORTER"/>
    <property type="match status" value="1"/>
</dbReference>
<reference evidence="9" key="1">
    <citation type="submission" date="2016-10" db="EMBL/GenBank/DDBJ databases">
        <authorList>
            <person name="Varghese N."/>
            <person name="Submissions S."/>
        </authorList>
    </citation>
    <scope>NUCLEOTIDE SEQUENCE [LARGE SCALE GENOMIC DNA]</scope>
    <source>
        <strain evidence="9">DSM 21368</strain>
    </source>
</reference>
<feature type="transmembrane region" description="Helical" evidence="6">
    <location>
        <begin position="373"/>
        <end position="395"/>
    </location>
</feature>
<evidence type="ECO:0000256" key="6">
    <source>
        <dbReference type="SAM" id="Phobius"/>
    </source>
</evidence>